<proteinExistence type="predicted"/>
<dbReference type="OrthoDB" id="74460at2759"/>
<evidence type="ECO:0000256" key="1">
    <source>
        <dbReference type="SAM" id="MobiDB-lite"/>
    </source>
</evidence>
<dbReference type="SUPFAM" id="SSF51101">
    <property type="entry name" value="Mannose-binding lectins"/>
    <property type="match status" value="1"/>
</dbReference>
<feature type="compositionally biased region" description="Basic and acidic residues" evidence="1">
    <location>
        <begin position="17"/>
        <end position="27"/>
    </location>
</feature>
<feature type="compositionally biased region" description="Polar residues" evidence="1">
    <location>
        <begin position="64"/>
        <end position="75"/>
    </location>
</feature>
<dbReference type="PANTHER" id="PTHR21054:SF2">
    <property type="entry name" value="MIP04191P"/>
    <property type="match status" value="1"/>
</dbReference>
<name>A0A8K0T8W5_9PEZI</name>
<dbReference type="Proteomes" id="UP000813385">
    <property type="component" value="Unassembled WGS sequence"/>
</dbReference>
<feature type="compositionally biased region" description="Polar residues" evidence="1">
    <location>
        <begin position="88"/>
        <end position="110"/>
    </location>
</feature>
<protein>
    <submittedName>
        <fullName evidence="3">Peptidase family-domain-containing protein</fullName>
    </submittedName>
</protein>
<dbReference type="GO" id="GO:0005737">
    <property type="term" value="C:cytoplasm"/>
    <property type="evidence" value="ECO:0007669"/>
    <property type="project" value="TreeGrafter"/>
</dbReference>
<dbReference type="PANTHER" id="PTHR21054">
    <property type="entry name" value="ZINC METALLOPROTEINASE-RELATED"/>
    <property type="match status" value="1"/>
</dbReference>
<feature type="domain" description="Jacalin-type lectin" evidence="2">
    <location>
        <begin position="638"/>
        <end position="786"/>
    </location>
</feature>
<dbReference type="PROSITE" id="PS51752">
    <property type="entry name" value="JACALIN_LECTIN"/>
    <property type="match status" value="1"/>
</dbReference>
<reference evidence="3" key="1">
    <citation type="journal article" date="2021" name="Nat. Commun.">
        <title>Genetic determinants of endophytism in the Arabidopsis root mycobiome.</title>
        <authorList>
            <person name="Mesny F."/>
            <person name="Miyauchi S."/>
            <person name="Thiergart T."/>
            <person name="Pickel B."/>
            <person name="Atanasova L."/>
            <person name="Karlsson M."/>
            <person name="Huettel B."/>
            <person name="Barry K.W."/>
            <person name="Haridas S."/>
            <person name="Chen C."/>
            <person name="Bauer D."/>
            <person name="Andreopoulos W."/>
            <person name="Pangilinan J."/>
            <person name="LaButti K."/>
            <person name="Riley R."/>
            <person name="Lipzen A."/>
            <person name="Clum A."/>
            <person name="Drula E."/>
            <person name="Henrissat B."/>
            <person name="Kohler A."/>
            <person name="Grigoriev I.V."/>
            <person name="Martin F.M."/>
            <person name="Hacquard S."/>
        </authorList>
    </citation>
    <scope>NUCLEOTIDE SEQUENCE</scope>
    <source>
        <strain evidence="3">MPI-CAGE-AT-0016</strain>
    </source>
</reference>
<feature type="region of interest" description="Disordered" evidence="1">
    <location>
        <begin position="1"/>
        <end position="112"/>
    </location>
</feature>
<gene>
    <name evidence="3" type="ORF">B0T11DRAFT_307923</name>
</gene>
<dbReference type="SMART" id="SM00915">
    <property type="entry name" value="Jacalin"/>
    <property type="match status" value="1"/>
</dbReference>
<dbReference type="Gene3D" id="2.100.10.30">
    <property type="entry name" value="Jacalin-like lectin domain"/>
    <property type="match status" value="1"/>
</dbReference>
<sequence length="786" mass="86171">MASSFLRDLRRRSRASFRSDRSPEHSETQWSPPSDPQRTSEQLRPPDVYNTDSSSDASRGTVVTGGSVTPPSNHGSEPRPEATPLQKAGTSDTVPSLQPLAPSNRNSVSGMSGLGAPATLGYLNPPKSDFEPRFLNAPGARPVYQKAFMLFGTVGDPTRHTIDDGFITVSSNTNHFPPVSWPIRGSHWKAVVYLEPGVNELKFTTWAPKLANSSSSNSIHAAYLNISMVPPHCAPPLQLAIVLAADSPERFDSAPARIQKDGNDLGAATRKYRTAAYLWQAFLAEQMRRHGMGPRCFTFEEEWVRSTSHIQDRENGTMRSEARIHIIRTSRSTAELQALDQNGLLDTVAQAVLDYFKPMPGEKRHVSALLLDSRWDKQTGTLAGDVAHGGSFGDLNLAVFGSQYLQSYPNGLDEVWPSLEDCTQTDTNYVANGSGFAGSSWEAATLGMASHLREVLRMLGCSDQMSGIMSKDSLNFNRSFTTLEPYSTRTKSKAGFVADKDECTLHRLDALRLRFHPCFRIPTNGLYKFDDSIQAFPVEVGKLAFQARSGVTHIEIWAEDDVYCNAWIGIGTERGLRNHYTLSEQDARERLPEPKRKGRVRLRVFSGGGGCLEINDLRLLTSKASSLKLTSGPLAQLAYRSKRVGQPDQNLAPAAEVIFLSSAHATPVRVLLRITAHFDHVGVYGIDFTYDDGATQSLGSRGSEESEETFDFDVRRGEYLTGFYVRASTIINGIGFMTSLGRCSPIYGDPFGGTTNNIVPPQGFSICGVTGLGDSYLDSFGVIITK</sequence>
<comment type="caution">
    <text evidence="3">The sequence shown here is derived from an EMBL/GenBank/DDBJ whole genome shotgun (WGS) entry which is preliminary data.</text>
</comment>
<dbReference type="InterPro" id="IPR021917">
    <property type="entry name" value="Unchr_Zn-peptidase-like"/>
</dbReference>
<evidence type="ECO:0000313" key="4">
    <source>
        <dbReference type="Proteomes" id="UP000813385"/>
    </source>
</evidence>
<evidence type="ECO:0000313" key="3">
    <source>
        <dbReference type="EMBL" id="KAH7349575.1"/>
    </source>
</evidence>
<organism evidence="3 4">
    <name type="scientific">Plectosphaerella cucumerina</name>
    <dbReference type="NCBI Taxonomy" id="40658"/>
    <lineage>
        <taxon>Eukaryota</taxon>
        <taxon>Fungi</taxon>
        <taxon>Dikarya</taxon>
        <taxon>Ascomycota</taxon>
        <taxon>Pezizomycotina</taxon>
        <taxon>Sordariomycetes</taxon>
        <taxon>Hypocreomycetidae</taxon>
        <taxon>Glomerellales</taxon>
        <taxon>Plectosphaerellaceae</taxon>
        <taxon>Plectosphaerella</taxon>
    </lineage>
</organism>
<dbReference type="EMBL" id="JAGPXD010000006">
    <property type="protein sequence ID" value="KAH7349575.1"/>
    <property type="molecule type" value="Genomic_DNA"/>
</dbReference>
<feature type="compositionally biased region" description="Polar residues" evidence="1">
    <location>
        <begin position="28"/>
        <end position="42"/>
    </location>
</feature>
<dbReference type="AlphaFoldDB" id="A0A8K0T8W5"/>
<dbReference type="InterPro" id="IPR036404">
    <property type="entry name" value="Jacalin-like_lectin_dom_sf"/>
</dbReference>
<dbReference type="InterPro" id="IPR053002">
    <property type="entry name" value="Metalloproteinase_M10B"/>
</dbReference>
<dbReference type="Pfam" id="PF12044">
    <property type="entry name" value="Metallopep"/>
    <property type="match status" value="1"/>
</dbReference>
<dbReference type="Pfam" id="PF01419">
    <property type="entry name" value="Jacalin"/>
    <property type="match status" value="1"/>
</dbReference>
<keyword evidence="4" id="KW-1185">Reference proteome</keyword>
<evidence type="ECO:0000259" key="2">
    <source>
        <dbReference type="PROSITE" id="PS51752"/>
    </source>
</evidence>
<accession>A0A8K0T8W5</accession>
<dbReference type="InterPro" id="IPR001229">
    <property type="entry name" value="Jacalin-like_lectin_dom"/>
</dbReference>